<evidence type="ECO:0000256" key="1">
    <source>
        <dbReference type="SAM" id="MobiDB-lite"/>
    </source>
</evidence>
<evidence type="ECO:0000313" key="3">
    <source>
        <dbReference type="Proteomes" id="UP000824469"/>
    </source>
</evidence>
<protein>
    <submittedName>
        <fullName evidence="2">Uncharacterized protein</fullName>
    </submittedName>
</protein>
<feature type="region of interest" description="Disordered" evidence="1">
    <location>
        <begin position="31"/>
        <end position="50"/>
    </location>
</feature>
<organism evidence="2 3">
    <name type="scientific">Taxus chinensis</name>
    <name type="common">Chinese yew</name>
    <name type="synonym">Taxus wallichiana var. chinensis</name>
    <dbReference type="NCBI Taxonomy" id="29808"/>
    <lineage>
        <taxon>Eukaryota</taxon>
        <taxon>Viridiplantae</taxon>
        <taxon>Streptophyta</taxon>
        <taxon>Embryophyta</taxon>
        <taxon>Tracheophyta</taxon>
        <taxon>Spermatophyta</taxon>
        <taxon>Pinopsida</taxon>
        <taxon>Pinidae</taxon>
        <taxon>Conifers II</taxon>
        <taxon>Cupressales</taxon>
        <taxon>Taxaceae</taxon>
        <taxon>Taxus</taxon>
    </lineage>
</organism>
<feature type="non-terminal residue" evidence="2">
    <location>
        <position position="50"/>
    </location>
</feature>
<dbReference type="Proteomes" id="UP000824469">
    <property type="component" value="Unassembled WGS sequence"/>
</dbReference>
<feature type="compositionally biased region" description="Polar residues" evidence="1">
    <location>
        <begin position="37"/>
        <end position="50"/>
    </location>
</feature>
<gene>
    <name evidence="2" type="ORF">KI387_001468</name>
</gene>
<dbReference type="AlphaFoldDB" id="A0AA38LNY6"/>
<proteinExistence type="predicted"/>
<reference evidence="2 3" key="1">
    <citation type="journal article" date="2021" name="Nat. Plants">
        <title>The Taxus genome provides insights into paclitaxel biosynthesis.</title>
        <authorList>
            <person name="Xiong X."/>
            <person name="Gou J."/>
            <person name="Liao Q."/>
            <person name="Li Y."/>
            <person name="Zhou Q."/>
            <person name="Bi G."/>
            <person name="Li C."/>
            <person name="Du R."/>
            <person name="Wang X."/>
            <person name="Sun T."/>
            <person name="Guo L."/>
            <person name="Liang H."/>
            <person name="Lu P."/>
            <person name="Wu Y."/>
            <person name="Zhang Z."/>
            <person name="Ro D.K."/>
            <person name="Shang Y."/>
            <person name="Huang S."/>
            <person name="Yan J."/>
        </authorList>
    </citation>
    <scope>NUCLEOTIDE SEQUENCE [LARGE SCALE GENOMIC DNA]</scope>
    <source>
        <strain evidence="2">Ta-2019</strain>
    </source>
</reference>
<evidence type="ECO:0000313" key="2">
    <source>
        <dbReference type="EMBL" id="KAH9329360.1"/>
    </source>
</evidence>
<dbReference type="EMBL" id="JAHRHJ020000001">
    <property type="protein sequence ID" value="KAH9329360.1"/>
    <property type="molecule type" value="Genomic_DNA"/>
</dbReference>
<comment type="caution">
    <text evidence="2">The sequence shown here is derived from an EMBL/GenBank/DDBJ whole genome shotgun (WGS) entry which is preliminary data.</text>
</comment>
<sequence>SHIQNITDMSRYLHLPFQRFLLEDPFRMQEDEKYNKESNSCNKTNDGLGY</sequence>
<name>A0AA38LNY6_TAXCH</name>
<accession>A0AA38LNY6</accession>
<feature type="non-terminal residue" evidence="2">
    <location>
        <position position="1"/>
    </location>
</feature>
<keyword evidence="3" id="KW-1185">Reference proteome</keyword>